<evidence type="ECO:0000256" key="1">
    <source>
        <dbReference type="ARBA" id="ARBA00012374"/>
    </source>
</evidence>
<keyword evidence="4" id="KW-0472">Membrane</keyword>
<keyword evidence="7" id="KW-1185">Reference proteome</keyword>
<comment type="catalytic activity">
    <reaction evidence="3">
        <text>di-trans,octa-cis-undecaprenyl diphosphate + H2O = di-trans,octa-cis-undecaprenyl phosphate + phosphate + H(+)</text>
        <dbReference type="Rhea" id="RHEA:28094"/>
        <dbReference type="ChEBI" id="CHEBI:15377"/>
        <dbReference type="ChEBI" id="CHEBI:15378"/>
        <dbReference type="ChEBI" id="CHEBI:43474"/>
        <dbReference type="ChEBI" id="CHEBI:58405"/>
        <dbReference type="ChEBI" id="CHEBI:60392"/>
        <dbReference type="EC" id="3.6.1.27"/>
    </reaction>
</comment>
<dbReference type="AlphaFoldDB" id="C6C4C3"/>
<evidence type="ECO:0000259" key="5">
    <source>
        <dbReference type="SMART" id="SM00014"/>
    </source>
</evidence>
<dbReference type="STRING" id="579405.Dd703_1700"/>
<dbReference type="Pfam" id="PF01569">
    <property type="entry name" value="PAP2"/>
    <property type="match status" value="1"/>
</dbReference>
<evidence type="ECO:0000256" key="3">
    <source>
        <dbReference type="ARBA" id="ARBA00047594"/>
    </source>
</evidence>
<reference evidence="6" key="1">
    <citation type="submission" date="2009-06" db="EMBL/GenBank/DDBJ databases">
        <title>Complete sequence of Dickeya dadantii Ech703.</title>
        <authorList>
            <consortium name="US DOE Joint Genome Institute"/>
            <person name="Lucas S."/>
            <person name="Copeland A."/>
            <person name="Lapidus A."/>
            <person name="Glavina del Rio T."/>
            <person name="Dalin E."/>
            <person name="Tice H."/>
            <person name="Bruce D."/>
            <person name="Goodwin L."/>
            <person name="Pitluck S."/>
            <person name="Chertkov O."/>
            <person name="Brettin T."/>
            <person name="Detter J.C."/>
            <person name="Han C."/>
            <person name="Larimer F."/>
            <person name="Land M."/>
            <person name="Hauser L."/>
            <person name="Kyrpides N."/>
            <person name="Mikhailova N."/>
            <person name="Balakrishnan V."/>
            <person name="Glasner J."/>
            <person name="Perna N.T."/>
        </authorList>
    </citation>
    <scope>NUCLEOTIDE SEQUENCE [LARGE SCALE GENOMIC DNA]</scope>
    <source>
        <strain evidence="6">Ech703</strain>
    </source>
</reference>
<dbReference type="SUPFAM" id="SSF48317">
    <property type="entry name" value="Acid phosphatase/Vanadium-dependent haloperoxidase"/>
    <property type="match status" value="1"/>
</dbReference>
<dbReference type="eggNOG" id="COG0671">
    <property type="taxonomic scope" value="Bacteria"/>
</dbReference>
<dbReference type="Proteomes" id="UP000002734">
    <property type="component" value="Chromosome"/>
</dbReference>
<protein>
    <recommendedName>
        <fullName evidence="1">undecaprenyl-diphosphate phosphatase</fullName>
        <ecNumber evidence="1">3.6.1.27</ecNumber>
    </recommendedName>
    <alternativeName>
        <fullName evidence="2">Undecaprenyl pyrophosphate phosphatase</fullName>
    </alternativeName>
</protein>
<feature type="transmembrane region" description="Helical" evidence="4">
    <location>
        <begin position="187"/>
        <end position="206"/>
    </location>
</feature>
<dbReference type="KEGG" id="dda:Dd703_1700"/>
<dbReference type="PANTHER" id="PTHR14969:SF54">
    <property type="entry name" value="PHOSPHATIDYLGLYCEROPHOSPHATASE B"/>
    <property type="match status" value="1"/>
</dbReference>
<feature type="transmembrane region" description="Helical" evidence="4">
    <location>
        <begin position="212"/>
        <end position="231"/>
    </location>
</feature>
<proteinExistence type="predicted"/>
<keyword evidence="4" id="KW-1133">Transmembrane helix</keyword>
<dbReference type="GO" id="GO:0005886">
    <property type="term" value="C:plasma membrane"/>
    <property type="evidence" value="ECO:0007669"/>
    <property type="project" value="TreeGrafter"/>
</dbReference>
<dbReference type="EMBL" id="CP001654">
    <property type="protein sequence ID" value="ACS85497.1"/>
    <property type="molecule type" value="Genomic_DNA"/>
</dbReference>
<evidence type="ECO:0000313" key="6">
    <source>
        <dbReference type="EMBL" id="ACS85497.1"/>
    </source>
</evidence>
<accession>C6C4C3</accession>
<keyword evidence="4" id="KW-0812">Transmembrane</keyword>
<gene>
    <name evidence="6" type="ordered locus">Dd703_1700</name>
</gene>
<keyword evidence="6" id="KW-0378">Hydrolase</keyword>
<dbReference type="HOGENOM" id="CLU_083863_0_0_6"/>
<dbReference type="GO" id="GO:0050380">
    <property type="term" value="F:undecaprenyl-diphosphatase activity"/>
    <property type="evidence" value="ECO:0007669"/>
    <property type="project" value="UniProtKB-EC"/>
</dbReference>
<dbReference type="InterPro" id="IPR000326">
    <property type="entry name" value="PAP2/HPO"/>
</dbReference>
<dbReference type="EC" id="3.6.1.27" evidence="1"/>
<dbReference type="PANTHER" id="PTHR14969">
    <property type="entry name" value="SPHINGOSINE-1-PHOSPHATE PHOSPHOHYDROLASE"/>
    <property type="match status" value="1"/>
</dbReference>
<feature type="transmembrane region" description="Helical" evidence="4">
    <location>
        <begin position="48"/>
        <end position="66"/>
    </location>
</feature>
<evidence type="ECO:0000313" key="7">
    <source>
        <dbReference type="Proteomes" id="UP000002734"/>
    </source>
</evidence>
<sequence length="259" mass="29067">MSYFARRIVAGALLLLVIPLLVWASGWQWRPELSGWWLRPLFWITETVSAPWGFLTTLVLSAWFLWRAGLGRRQAVTLWCVLIGTIVLGQVVVECAKVWVQEPRPFVVWLEQAQQIAVQDFYTLPGSARGELVAAQLQHATSLPDWLKLHWQKGNGYAFPSGHAMFAASWALLAAGVLGGRRRYGTVALLMLWAVAVMISRLVLGMHWPRDLVASTIISALLSMLAGWWLLRRGDVATTGEPLRRNRTGRGAMSTRARR</sequence>
<dbReference type="RefSeq" id="WP_012765314.1">
    <property type="nucleotide sequence ID" value="NC_012880.1"/>
</dbReference>
<evidence type="ECO:0000256" key="4">
    <source>
        <dbReference type="SAM" id="Phobius"/>
    </source>
</evidence>
<feature type="domain" description="Phosphatidic acid phosphatase type 2/haloperoxidase" evidence="5">
    <location>
        <begin position="78"/>
        <end position="227"/>
    </location>
</feature>
<feature type="transmembrane region" description="Helical" evidence="4">
    <location>
        <begin position="157"/>
        <end position="180"/>
    </location>
</feature>
<name>C6C4C3_MUSP7</name>
<dbReference type="InterPro" id="IPR036938">
    <property type="entry name" value="PAP2/HPO_sf"/>
</dbReference>
<dbReference type="Gene3D" id="1.20.144.10">
    <property type="entry name" value="Phosphatidic acid phosphatase type 2/haloperoxidase"/>
    <property type="match status" value="1"/>
</dbReference>
<feature type="transmembrane region" description="Helical" evidence="4">
    <location>
        <begin position="78"/>
        <end position="100"/>
    </location>
</feature>
<organism evidence="6 7">
    <name type="scientific">Musicola paradisiaca (strain Ech703)</name>
    <name type="common">Dickeya paradisiaca</name>
    <name type="synonym">Dickeya dadantii</name>
    <dbReference type="NCBI Taxonomy" id="579405"/>
    <lineage>
        <taxon>Bacteria</taxon>
        <taxon>Pseudomonadati</taxon>
        <taxon>Pseudomonadota</taxon>
        <taxon>Gammaproteobacteria</taxon>
        <taxon>Enterobacterales</taxon>
        <taxon>Pectobacteriaceae</taxon>
        <taxon>Musicola</taxon>
    </lineage>
</organism>
<evidence type="ECO:0000256" key="2">
    <source>
        <dbReference type="ARBA" id="ARBA00032707"/>
    </source>
</evidence>
<dbReference type="SMART" id="SM00014">
    <property type="entry name" value="acidPPc"/>
    <property type="match status" value="1"/>
</dbReference>
<dbReference type="NCBIfam" id="NF007975">
    <property type="entry name" value="PRK10699.1"/>
    <property type="match status" value="1"/>
</dbReference>